<dbReference type="SUPFAM" id="SSF48452">
    <property type="entry name" value="TPR-like"/>
    <property type="match status" value="1"/>
</dbReference>
<dbReference type="RefSeq" id="WP_015852843.1">
    <property type="nucleotide sequence ID" value="NC_012881.1"/>
</dbReference>
<dbReference type="OrthoDB" id="5469953at2"/>
<dbReference type="Pfam" id="PF14559">
    <property type="entry name" value="TPR_19"/>
    <property type="match status" value="1"/>
</dbReference>
<evidence type="ECO:0000256" key="3">
    <source>
        <dbReference type="PROSITE-ProRule" id="PRU00339"/>
    </source>
</evidence>
<sequence length="244" mass="28040">MGDIFQVLGVYSKNIKDHTGAGTTMQRSESKTYYYVTRSGVDNFQVQPLNNQNVPSGMVITLNKKEFITQYAPEIKYYEKKTLPALKSLQNKIEKGEQNFLNGNLDEAEQSFAKALFLDPEHPKANLGMGSVQCTKKNFKKLSKIIDRLLNKDEIFMESQRQEFNLFAISLRKQSLFDEAITFYDRAIQINPNDENLHFNTARAYFDAGNNDMALKHLDKALEIAPTLEVASMFKKYIVKRKKK</sequence>
<dbReference type="eggNOG" id="COG0457">
    <property type="taxonomic scope" value="Bacteria"/>
</dbReference>
<accession>C6C0T0</accession>
<dbReference type="KEGG" id="dsa:Desal_2975"/>
<name>C6C0T0_MARSD</name>
<dbReference type="EMBL" id="CP001649">
    <property type="protein sequence ID" value="ACS81027.1"/>
    <property type="molecule type" value="Genomic_DNA"/>
</dbReference>
<dbReference type="InterPro" id="IPR019734">
    <property type="entry name" value="TPR_rpt"/>
</dbReference>
<feature type="repeat" description="TPR" evidence="3">
    <location>
        <begin position="89"/>
        <end position="122"/>
    </location>
</feature>
<evidence type="ECO:0000313" key="4">
    <source>
        <dbReference type="EMBL" id="ACS81027.1"/>
    </source>
</evidence>
<proteinExistence type="predicted"/>
<evidence type="ECO:0000313" key="5">
    <source>
        <dbReference type="Proteomes" id="UP000002601"/>
    </source>
</evidence>
<keyword evidence="1" id="KW-0677">Repeat</keyword>
<evidence type="ECO:0000256" key="2">
    <source>
        <dbReference type="ARBA" id="ARBA00022803"/>
    </source>
</evidence>
<dbReference type="PANTHER" id="PTHR44943">
    <property type="entry name" value="CELLULOSE SYNTHASE OPERON PROTEIN C"/>
    <property type="match status" value="1"/>
</dbReference>
<dbReference type="PANTHER" id="PTHR44943:SF8">
    <property type="entry name" value="TPR REPEAT-CONTAINING PROTEIN MJ0263"/>
    <property type="match status" value="1"/>
</dbReference>
<dbReference type="Proteomes" id="UP000002601">
    <property type="component" value="Chromosome"/>
</dbReference>
<reference evidence="4 5" key="1">
    <citation type="submission" date="2009-06" db="EMBL/GenBank/DDBJ databases">
        <title>Complete sequence of Desulfovibrio salexigens DSM 2638.</title>
        <authorList>
            <consortium name="US DOE Joint Genome Institute"/>
            <person name="Lucas S."/>
            <person name="Copeland A."/>
            <person name="Lapidus A."/>
            <person name="Glavina del Rio T."/>
            <person name="Tice H."/>
            <person name="Bruce D."/>
            <person name="Goodwin L."/>
            <person name="Pitluck S."/>
            <person name="Munk A.C."/>
            <person name="Brettin T."/>
            <person name="Detter J.C."/>
            <person name="Han C."/>
            <person name="Tapia R."/>
            <person name="Larimer F."/>
            <person name="Land M."/>
            <person name="Hauser L."/>
            <person name="Kyrpides N."/>
            <person name="Anderson I."/>
            <person name="Wall J.D."/>
            <person name="Arkin A.P."/>
            <person name="Dehal P."/>
            <person name="Chivian D."/>
            <person name="Giles B."/>
            <person name="Hazen T.C."/>
        </authorList>
    </citation>
    <scope>NUCLEOTIDE SEQUENCE [LARGE SCALE GENOMIC DNA]</scope>
    <source>
        <strain evidence="5">ATCC 14822 / DSM 2638 / NCIMB 8403 / VKM B-1763</strain>
    </source>
</reference>
<dbReference type="AlphaFoldDB" id="C6C0T0"/>
<feature type="repeat" description="TPR" evidence="3">
    <location>
        <begin position="195"/>
        <end position="228"/>
    </location>
</feature>
<dbReference type="Gene3D" id="1.25.40.10">
    <property type="entry name" value="Tetratricopeptide repeat domain"/>
    <property type="match status" value="1"/>
</dbReference>
<keyword evidence="2 3" id="KW-0802">TPR repeat</keyword>
<dbReference type="PROSITE" id="PS50005">
    <property type="entry name" value="TPR"/>
    <property type="match status" value="3"/>
</dbReference>
<gene>
    <name evidence="4" type="ordered locus">Desal_2975</name>
</gene>
<dbReference type="HOGENOM" id="CLU_069326_1_0_7"/>
<evidence type="ECO:0000256" key="1">
    <source>
        <dbReference type="ARBA" id="ARBA00022737"/>
    </source>
</evidence>
<dbReference type="STRING" id="526222.Desal_2975"/>
<dbReference type="InterPro" id="IPR011990">
    <property type="entry name" value="TPR-like_helical_dom_sf"/>
</dbReference>
<protein>
    <submittedName>
        <fullName evidence="4">Tetratricopeptide TPR_2 repeat protein</fullName>
    </submittedName>
</protein>
<dbReference type="SMART" id="SM00028">
    <property type="entry name" value="TPR"/>
    <property type="match status" value="3"/>
</dbReference>
<feature type="repeat" description="TPR" evidence="3">
    <location>
        <begin position="161"/>
        <end position="194"/>
    </location>
</feature>
<dbReference type="InterPro" id="IPR051685">
    <property type="entry name" value="Ycf3/AcsC/BcsC/TPR_MFPF"/>
</dbReference>
<organism evidence="4 5">
    <name type="scientific">Maridesulfovibrio salexigens (strain ATCC 14822 / DSM 2638 / NCIMB 8403 / VKM B-1763)</name>
    <name type="common">Desulfovibrio salexigens</name>
    <dbReference type="NCBI Taxonomy" id="526222"/>
    <lineage>
        <taxon>Bacteria</taxon>
        <taxon>Pseudomonadati</taxon>
        <taxon>Thermodesulfobacteriota</taxon>
        <taxon>Desulfovibrionia</taxon>
        <taxon>Desulfovibrionales</taxon>
        <taxon>Desulfovibrionaceae</taxon>
        <taxon>Maridesulfovibrio</taxon>
    </lineage>
</organism>
<keyword evidence="5" id="KW-1185">Reference proteome</keyword>